<dbReference type="PANTHER" id="PTHR24123:SF33">
    <property type="entry name" value="PROTEIN HOS4"/>
    <property type="match status" value="1"/>
</dbReference>
<dbReference type="EMBL" id="BRXZ01001756">
    <property type="protein sequence ID" value="GMH46238.1"/>
    <property type="molecule type" value="Genomic_DNA"/>
</dbReference>
<dbReference type="SUPFAM" id="SSF48403">
    <property type="entry name" value="Ankyrin repeat"/>
    <property type="match status" value="2"/>
</dbReference>
<protein>
    <submittedName>
        <fullName evidence="5">Uncharacterized protein</fullName>
    </submittedName>
</protein>
<dbReference type="InterPro" id="IPR051165">
    <property type="entry name" value="Multifunctional_ANK_Repeat"/>
</dbReference>
<evidence type="ECO:0000313" key="5">
    <source>
        <dbReference type="EMBL" id="GMH46238.1"/>
    </source>
</evidence>
<name>A0A9W6Z7Y8_9STRA</name>
<keyword evidence="1" id="KW-0677">Repeat</keyword>
<dbReference type="InterPro" id="IPR036770">
    <property type="entry name" value="Ankyrin_rpt-contain_sf"/>
</dbReference>
<dbReference type="PANTHER" id="PTHR24123">
    <property type="entry name" value="ANKYRIN REPEAT-CONTAINING"/>
    <property type="match status" value="1"/>
</dbReference>
<dbReference type="PROSITE" id="PS50088">
    <property type="entry name" value="ANK_REPEAT"/>
    <property type="match status" value="1"/>
</dbReference>
<keyword evidence="2 3" id="KW-0040">ANK repeat</keyword>
<evidence type="ECO:0000313" key="6">
    <source>
        <dbReference type="Proteomes" id="UP001165082"/>
    </source>
</evidence>
<proteinExistence type="predicted"/>
<dbReference type="InterPro" id="IPR002110">
    <property type="entry name" value="Ankyrin_rpt"/>
</dbReference>
<dbReference type="Gene3D" id="1.25.40.20">
    <property type="entry name" value="Ankyrin repeat-containing domain"/>
    <property type="match status" value="3"/>
</dbReference>
<feature type="repeat" description="ANK" evidence="3">
    <location>
        <begin position="1380"/>
        <end position="1412"/>
    </location>
</feature>
<organism evidence="5 6">
    <name type="scientific">Triparma retinervis</name>
    <dbReference type="NCBI Taxonomy" id="2557542"/>
    <lineage>
        <taxon>Eukaryota</taxon>
        <taxon>Sar</taxon>
        <taxon>Stramenopiles</taxon>
        <taxon>Ochrophyta</taxon>
        <taxon>Bolidophyceae</taxon>
        <taxon>Parmales</taxon>
        <taxon>Triparmaceae</taxon>
        <taxon>Triparma</taxon>
    </lineage>
</organism>
<dbReference type="SMART" id="SM00248">
    <property type="entry name" value="ANK"/>
    <property type="match status" value="8"/>
</dbReference>
<accession>A0A9W6Z7Y8</accession>
<evidence type="ECO:0000256" key="2">
    <source>
        <dbReference type="ARBA" id="ARBA00023043"/>
    </source>
</evidence>
<dbReference type="OrthoDB" id="196666at2759"/>
<feature type="region of interest" description="Disordered" evidence="4">
    <location>
        <begin position="1175"/>
        <end position="1200"/>
    </location>
</feature>
<sequence length="1489" mass="161559">MNICLRDPAPYFNDPGYGSSGPHETAKRTADVASKLVEAGTSPHTPDITGETLLTVSCRKQYWNVALRLLSNTADPSGSFWGTSGMIRLSDRTPLDYACMNTLSDPSPYHRSARIEVIKTLLLKGAQPTKQAFHGAYLSKDEIIISMLLVNDTPLPFLVSSENLLHTRTVNQRRTRRPNYNPDLPTYVMSFCDNAASLPRNAAHVPHFPRISVSAMPHPKTLELCSYSSSDSTLHVLKNLLSAAVSSTSLSLKSSLRINFELLSLPGGPPAIFTTFNKATASIPSTISHPLSSLLLSLPSGNVILSDSSTAPFNSIFSNEDLASKQTYKNFLRVLPSPKLPHSDSPTVIAHELARRGDVELLNVLFSACTLMCREDFDTAADMLTTENVQGKTAIQIALENGNVDASAFLLTRMRSTGKGEKGLDGQEGFSGMVPSSQFRKLFVERAKGELREASEKVNEVAKLVNNISLDGGTSDPLISARAAALLESLKYCGSCFGKIVRFALEEGDLLSCLQGEGGEDSLGWGGLMEKLSDEDKTTIKWIIDQLSCVQTARSILDALKLSSPSSWTDAFKASMHFPCTVDAKKRITPESIHTIKRLLMPTSWQSMGDALPSSHKVAVNVELCKSRHIMFGGEGFLQGSSDISSSRSSYSSSSSPYLGGTLEGSKSIPSEVLKEARAKWALEDAEAENDVNGGNNAGGENGATKRSQRFMNFVDAWRKSNSTKTAQRAIKASILTIDWAKALTKARVLLQTVYESSSDIGQKKAGAGPRGVTEATSPSDPLLILQAFDQAVLDEHKAATTFTDIEQIANKIDNAEKNVGSSCMRLRCMDMVSWTEWLGFVEKTSRANLWLEAIQAIWESDDLDCKSEECLRKLQNIDLVEFHSRCEAKQELKSNLTQKFLKLPKSAISNSEGDVADSLYFLFSSLTRCDENVAVKIARQLEERKSVTPGNPLIPAIEVVGKPLNSGGEGNLNLLSSMLSSHLFDIFAPDTDGRTPIYAASVTGNARALHVLASAASVALETDSKAILKDGRGGQRPGDGCGLLMSTLYAAPSYSKLPRNISSGKNMTQFSKRQGLAQEDFNTILHTLLDAGADDFTFGEHHAVDLAAQKGYLGVCTRIVMAGGESAAGEGMMALHCVCKGGEMHLVKLILDQVREKEGGEGVRRVLRLGHLDRKGGKGGEGGDGEGEGEGEEKQQLDGMSEKLRARLEQKRKKKEDKKNVEVKMWCAHFAVKEGNLDVLQLLIEEDRELFKTGGEVDEELAGLAFEAIWSGGSNFCMETLMKVEGLDLSLLVGYNRKLKRRCGVLETAIYANEVGLVRKFLRWNGGVLGEDSKVVDGEVIIRCMKKGLEQMSLCLIDHLKKRDGDGAFDASVVVLGEEDEGLLHLAARTNQLNLATHLVAGGVDVKVGDKCGRQAIHYSIAAGHGGMTQLLGGRDKEVEKAVTLISQKMRFFTIVKRKVRAQGKEGGGGGGRGVKQMQHAMMAVLKS</sequence>
<comment type="caution">
    <text evidence="5">The sequence shown here is derived from an EMBL/GenBank/DDBJ whole genome shotgun (WGS) entry which is preliminary data.</text>
</comment>
<keyword evidence="6" id="KW-1185">Reference proteome</keyword>
<evidence type="ECO:0000256" key="4">
    <source>
        <dbReference type="SAM" id="MobiDB-lite"/>
    </source>
</evidence>
<evidence type="ECO:0000256" key="1">
    <source>
        <dbReference type="ARBA" id="ARBA00022737"/>
    </source>
</evidence>
<gene>
    <name evidence="5" type="ORF">TrRE_jg2949</name>
</gene>
<dbReference type="Proteomes" id="UP001165082">
    <property type="component" value="Unassembled WGS sequence"/>
</dbReference>
<reference evidence="5" key="1">
    <citation type="submission" date="2022-07" db="EMBL/GenBank/DDBJ databases">
        <title>Genome analysis of Parmales, a sister group of diatoms, reveals the evolutionary specialization of diatoms from phago-mixotrophs to photoautotrophs.</title>
        <authorList>
            <person name="Ban H."/>
            <person name="Sato S."/>
            <person name="Yoshikawa S."/>
            <person name="Kazumasa Y."/>
            <person name="Nakamura Y."/>
            <person name="Ichinomiya M."/>
            <person name="Saitoh K."/>
            <person name="Sato N."/>
            <person name="Blanc-Mathieu R."/>
            <person name="Endo H."/>
            <person name="Kuwata A."/>
            <person name="Ogata H."/>
        </authorList>
    </citation>
    <scope>NUCLEOTIDE SEQUENCE</scope>
</reference>
<evidence type="ECO:0000256" key="3">
    <source>
        <dbReference type="PROSITE-ProRule" id="PRU00023"/>
    </source>
</evidence>